<protein>
    <submittedName>
        <fullName evidence="8">Amino acid transporter</fullName>
    </submittedName>
</protein>
<keyword evidence="3 7" id="KW-0812">Transmembrane</keyword>
<feature type="transmembrane region" description="Helical" evidence="7">
    <location>
        <begin position="288"/>
        <end position="311"/>
    </location>
</feature>
<evidence type="ECO:0000256" key="6">
    <source>
        <dbReference type="SAM" id="MobiDB-lite"/>
    </source>
</evidence>
<dbReference type="EMBL" id="KZ819605">
    <property type="protein sequence ID" value="PWN32791.1"/>
    <property type="molecule type" value="Genomic_DNA"/>
</dbReference>
<dbReference type="OrthoDB" id="3900342at2759"/>
<dbReference type="GO" id="GO:0016020">
    <property type="term" value="C:membrane"/>
    <property type="evidence" value="ECO:0007669"/>
    <property type="project" value="UniProtKB-SubCell"/>
</dbReference>
<keyword evidence="5 7" id="KW-0472">Membrane</keyword>
<evidence type="ECO:0000256" key="7">
    <source>
        <dbReference type="SAM" id="Phobius"/>
    </source>
</evidence>
<feature type="transmembrane region" description="Helical" evidence="7">
    <location>
        <begin position="209"/>
        <end position="229"/>
    </location>
</feature>
<dbReference type="Pfam" id="PF13520">
    <property type="entry name" value="AA_permease_2"/>
    <property type="match status" value="1"/>
</dbReference>
<dbReference type="PANTHER" id="PTHR45649">
    <property type="entry name" value="AMINO-ACID PERMEASE BAT1"/>
    <property type="match status" value="1"/>
</dbReference>
<sequence length="531" mass="56998">MEKSSSTPSQEVGGEKPLTQVVSFHNQGDTENGRISGEDALGYKQELKRNLSMFTALGLGASIIAAPFGLCTSASFALVNGGTITYIFGWLMLSIISVCIASSLGEIASVYPTSGGVYVWTAHLAPRRFAAVASFIVGWVSLVANILLCLSIAFGEAQLIMAAISVFRNNEWAPSPWHVVLMHFAIMIVACLVNAWGVRGNLLEPINTFSIYWTGATAVIICVVVLAMSDDKRTAHEVFAQWQNASGWTDGWSYFVGLLTPAYVLTGYGTLCYLADEVRNPQRAVPRAMVGCVFAASLTGFIFIIPLSFVFPKDLSQILGAAAGQPLPVAFSIATQSAGGAFGLLFLILVIGLMASIGSLTVASRCIWAFSRDNGVPFARIWEKVDKYHQMPLNSLIVTTVITSLLGCIYLGNSGAFNAFTGAATILLGISYVTCVAMSMFDRRRQMVGAPWSLGKAGFAINSVALAWVLFSIILFCFPTTKEVDASSMNYASVVVVFFTLVATIWYFVAARRLYKGPDLDAAKPVHDAAS</sequence>
<accession>A0A316V8I3</accession>
<dbReference type="PANTHER" id="PTHR45649:SF3">
    <property type="entry name" value="POLYAMINE TRANSPORTER TPO5"/>
    <property type="match status" value="1"/>
</dbReference>
<feature type="transmembrane region" description="Helical" evidence="7">
    <location>
        <begin position="129"/>
        <end position="155"/>
    </location>
</feature>
<dbReference type="InterPro" id="IPR002293">
    <property type="entry name" value="AA/rel_permease1"/>
</dbReference>
<evidence type="ECO:0000256" key="3">
    <source>
        <dbReference type="ARBA" id="ARBA00022692"/>
    </source>
</evidence>
<dbReference type="STRING" id="1280837.A0A316V8I3"/>
<feature type="transmembrane region" description="Helical" evidence="7">
    <location>
        <begin position="84"/>
        <end position="108"/>
    </location>
</feature>
<feature type="transmembrane region" description="Helical" evidence="7">
    <location>
        <begin position="488"/>
        <end position="509"/>
    </location>
</feature>
<evidence type="ECO:0000256" key="2">
    <source>
        <dbReference type="ARBA" id="ARBA00022448"/>
    </source>
</evidence>
<gene>
    <name evidence="8" type="ORF">FA14DRAFT_162074</name>
</gene>
<dbReference type="Proteomes" id="UP000245771">
    <property type="component" value="Unassembled WGS sequence"/>
</dbReference>
<feature type="compositionally biased region" description="Polar residues" evidence="6">
    <location>
        <begin position="1"/>
        <end position="10"/>
    </location>
</feature>
<evidence type="ECO:0000313" key="9">
    <source>
        <dbReference type="Proteomes" id="UP000245771"/>
    </source>
</evidence>
<feature type="transmembrane region" description="Helical" evidence="7">
    <location>
        <begin position="175"/>
        <end position="197"/>
    </location>
</feature>
<keyword evidence="2" id="KW-0813">Transport</keyword>
<dbReference type="AlphaFoldDB" id="A0A316V8I3"/>
<dbReference type="InParanoid" id="A0A316V8I3"/>
<feature type="transmembrane region" description="Helical" evidence="7">
    <location>
        <begin position="341"/>
        <end position="370"/>
    </location>
</feature>
<keyword evidence="9" id="KW-1185">Reference proteome</keyword>
<comment type="subcellular location">
    <subcellularLocation>
        <location evidence="1">Membrane</location>
        <topology evidence="1">Multi-pass membrane protein</topology>
    </subcellularLocation>
</comment>
<feature type="transmembrane region" description="Helical" evidence="7">
    <location>
        <begin position="252"/>
        <end position="276"/>
    </location>
</feature>
<keyword evidence="4 7" id="KW-1133">Transmembrane helix</keyword>
<evidence type="ECO:0000313" key="8">
    <source>
        <dbReference type="EMBL" id="PWN32791.1"/>
    </source>
</evidence>
<feature type="region of interest" description="Disordered" evidence="6">
    <location>
        <begin position="1"/>
        <end position="20"/>
    </location>
</feature>
<evidence type="ECO:0000256" key="4">
    <source>
        <dbReference type="ARBA" id="ARBA00022989"/>
    </source>
</evidence>
<organism evidence="8 9">
    <name type="scientific">Meira miltonrushii</name>
    <dbReference type="NCBI Taxonomy" id="1280837"/>
    <lineage>
        <taxon>Eukaryota</taxon>
        <taxon>Fungi</taxon>
        <taxon>Dikarya</taxon>
        <taxon>Basidiomycota</taxon>
        <taxon>Ustilaginomycotina</taxon>
        <taxon>Exobasidiomycetes</taxon>
        <taxon>Exobasidiales</taxon>
        <taxon>Brachybasidiaceae</taxon>
        <taxon>Meira</taxon>
    </lineage>
</organism>
<dbReference type="PIRSF" id="PIRSF006060">
    <property type="entry name" value="AA_transporter"/>
    <property type="match status" value="1"/>
</dbReference>
<feature type="transmembrane region" description="Helical" evidence="7">
    <location>
        <begin position="391"/>
        <end position="413"/>
    </location>
</feature>
<feature type="transmembrane region" description="Helical" evidence="7">
    <location>
        <begin position="54"/>
        <end position="78"/>
    </location>
</feature>
<name>A0A316V8I3_9BASI</name>
<feature type="transmembrane region" description="Helical" evidence="7">
    <location>
        <begin position="419"/>
        <end position="441"/>
    </location>
</feature>
<dbReference type="Gene3D" id="1.20.1740.10">
    <property type="entry name" value="Amino acid/polyamine transporter I"/>
    <property type="match status" value="1"/>
</dbReference>
<feature type="transmembrane region" description="Helical" evidence="7">
    <location>
        <begin position="453"/>
        <end position="476"/>
    </location>
</feature>
<reference evidence="8 9" key="1">
    <citation type="journal article" date="2018" name="Mol. Biol. Evol.">
        <title>Broad Genomic Sampling Reveals a Smut Pathogenic Ancestry of the Fungal Clade Ustilaginomycotina.</title>
        <authorList>
            <person name="Kijpornyongpan T."/>
            <person name="Mondo S.J."/>
            <person name="Barry K."/>
            <person name="Sandor L."/>
            <person name="Lee J."/>
            <person name="Lipzen A."/>
            <person name="Pangilinan J."/>
            <person name="LaButti K."/>
            <person name="Hainaut M."/>
            <person name="Henrissat B."/>
            <person name="Grigoriev I.V."/>
            <person name="Spatafora J.W."/>
            <person name="Aime M.C."/>
        </authorList>
    </citation>
    <scope>NUCLEOTIDE SEQUENCE [LARGE SCALE GENOMIC DNA]</scope>
    <source>
        <strain evidence="8 9">MCA 3882</strain>
    </source>
</reference>
<dbReference type="RefSeq" id="XP_025353093.1">
    <property type="nucleotide sequence ID" value="XM_025499417.1"/>
</dbReference>
<dbReference type="GeneID" id="37021198"/>
<evidence type="ECO:0000256" key="5">
    <source>
        <dbReference type="ARBA" id="ARBA00023136"/>
    </source>
</evidence>
<evidence type="ECO:0000256" key="1">
    <source>
        <dbReference type="ARBA" id="ARBA00004141"/>
    </source>
</evidence>
<dbReference type="GO" id="GO:0022857">
    <property type="term" value="F:transmembrane transporter activity"/>
    <property type="evidence" value="ECO:0007669"/>
    <property type="project" value="InterPro"/>
</dbReference>
<proteinExistence type="predicted"/>